<sequence length="142" mass="15373">MGVTWAGVTWAPALHLPITLQHGRRDPTAEPQDQGQGTRLRLRKSETLCKQATGPLSGPDLTDAASLLPGQVPELELIKYIGRGSYGEVYQALWRGSLLAVKVLRWPRPPRSPCRLSLRARCPSLPLGPSLPAALHSAASLQ</sequence>
<dbReference type="EMBL" id="BLLF01000794">
    <property type="protein sequence ID" value="GFH15009.1"/>
    <property type="molecule type" value="Genomic_DNA"/>
</dbReference>
<dbReference type="InterPro" id="IPR011009">
    <property type="entry name" value="Kinase-like_dom_sf"/>
</dbReference>
<proteinExistence type="predicted"/>
<evidence type="ECO:0000256" key="2">
    <source>
        <dbReference type="SAM" id="MobiDB-lite"/>
    </source>
</evidence>
<keyword evidence="1" id="KW-0547">Nucleotide-binding</keyword>
<accession>A0A699Z770</accession>
<comment type="caution">
    <text evidence="3">The sequence shown here is derived from an EMBL/GenBank/DDBJ whole genome shotgun (WGS) entry which is preliminary data.</text>
</comment>
<evidence type="ECO:0000313" key="3">
    <source>
        <dbReference type="EMBL" id="GFH15009.1"/>
    </source>
</evidence>
<feature type="non-terminal residue" evidence="3">
    <location>
        <position position="142"/>
    </location>
</feature>
<dbReference type="Proteomes" id="UP000485058">
    <property type="component" value="Unassembled WGS sequence"/>
</dbReference>
<keyword evidence="1" id="KW-0067">ATP-binding</keyword>
<keyword evidence="4" id="KW-1185">Reference proteome</keyword>
<evidence type="ECO:0000313" key="4">
    <source>
        <dbReference type="Proteomes" id="UP000485058"/>
    </source>
</evidence>
<evidence type="ECO:0000256" key="1">
    <source>
        <dbReference type="PROSITE-ProRule" id="PRU10141"/>
    </source>
</evidence>
<gene>
    <name evidence="3" type="ORF">HaLaN_11158</name>
</gene>
<dbReference type="InterPro" id="IPR017441">
    <property type="entry name" value="Protein_kinase_ATP_BS"/>
</dbReference>
<organism evidence="3 4">
    <name type="scientific">Haematococcus lacustris</name>
    <name type="common">Green alga</name>
    <name type="synonym">Haematococcus pluvialis</name>
    <dbReference type="NCBI Taxonomy" id="44745"/>
    <lineage>
        <taxon>Eukaryota</taxon>
        <taxon>Viridiplantae</taxon>
        <taxon>Chlorophyta</taxon>
        <taxon>core chlorophytes</taxon>
        <taxon>Chlorophyceae</taxon>
        <taxon>CS clade</taxon>
        <taxon>Chlamydomonadales</taxon>
        <taxon>Haematococcaceae</taxon>
        <taxon>Haematococcus</taxon>
    </lineage>
</organism>
<dbReference type="GO" id="GO:0005524">
    <property type="term" value="F:ATP binding"/>
    <property type="evidence" value="ECO:0007669"/>
    <property type="project" value="UniProtKB-UniRule"/>
</dbReference>
<reference evidence="3 4" key="1">
    <citation type="submission" date="2020-02" db="EMBL/GenBank/DDBJ databases">
        <title>Draft genome sequence of Haematococcus lacustris strain NIES-144.</title>
        <authorList>
            <person name="Morimoto D."/>
            <person name="Nakagawa S."/>
            <person name="Yoshida T."/>
            <person name="Sawayama S."/>
        </authorList>
    </citation>
    <scope>NUCLEOTIDE SEQUENCE [LARGE SCALE GENOMIC DNA]</scope>
    <source>
        <strain evidence="3 4">NIES-144</strain>
    </source>
</reference>
<feature type="binding site" evidence="1">
    <location>
        <position position="102"/>
    </location>
    <ligand>
        <name>ATP</name>
        <dbReference type="ChEBI" id="CHEBI:30616"/>
    </ligand>
</feature>
<feature type="region of interest" description="Disordered" evidence="2">
    <location>
        <begin position="22"/>
        <end position="44"/>
    </location>
</feature>
<protein>
    <recommendedName>
        <fullName evidence="5">Protein kinase domain-containing protein</fullName>
    </recommendedName>
</protein>
<dbReference type="PROSITE" id="PS00107">
    <property type="entry name" value="PROTEIN_KINASE_ATP"/>
    <property type="match status" value="1"/>
</dbReference>
<evidence type="ECO:0008006" key="5">
    <source>
        <dbReference type="Google" id="ProtNLM"/>
    </source>
</evidence>
<dbReference type="AlphaFoldDB" id="A0A699Z770"/>
<dbReference type="Gene3D" id="3.30.200.20">
    <property type="entry name" value="Phosphorylase Kinase, domain 1"/>
    <property type="match status" value="1"/>
</dbReference>
<dbReference type="SUPFAM" id="SSF56112">
    <property type="entry name" value="Protein kinase-like (PK-like)"/>
    <property type="match status" value="1"/>
</dbReference>
<name>A0A699Z770_HAELA</name>